<dbReference type="PANTHER" id="PTHR45784:SF3">
    <property type="entry name" value="C-TYPE LECTIN DOMAIN FAMILY 4 MEMBER K-LIKE-RELATED"/>
    <property type="match status" value="1"/>
</dbReference>
<dbReference type="InterPro" id="IPR001304">
    <property type="entry name" value="C-type_lectin-like"/>
</dbReference>
<sequence length="239" mass="27729">MARPIFIIILCTVFDEAVGKHIYIPQKMKWLDAQAYCRSRYIDLSFVSSQSDQDQIEEASGTTPEKWIGLYLDPNDKVWKWSGGGVMTYENWANNQPDNGRNGTETKALIWPDGKWNDANEDSVLPFYCFTIDIDLVKMSWEGALEYCKKTNTSLISLNSEPEHLLIQTVVQNHRSDRVWIGLRYLGARWLWVNGEPLEYQAWPGQDHQCPAMNRCGALTKDRLWETRDCLEENHFICE</sequence>
<evidence type="ECO:0000313" key="4">
    <source>
        <dbReference type="Proteomes" id="UP000472271"/>
    </source>
</evidence>
<evidence type="ECO:0000259" key="2">
    <source>
        <dbReference type="PROSITE" id="PS50041"/>
    </source>
</evidence>
<organism evidence="3 4">
    <name type="scientific">Sphaeramia orbicularis</name>
    <name type="common">orbiculate cardinalfish</name>
    <dbReference type="NCBI Taxonomy" id="375764"/>
    <lineage>
        <taxon>Eukaryota</taxon>
        <taxon>Metazoa</taxon>
        <taxon>Chordata</taxon>
        <taxon>Craniata</taxon>
        <taxon>Vertebrata</taxon>
        <taxon>Euteleostomi</taxon>
        <taxon>Actinopterygii</taxon>
        <taxon>Neopterygii</taxon>
        <taxon>Teleostei</taxon>
        <taxon>Neoteleostei</taxon>
        <taxon>Acanthomorphata</taxon>
        <taxon>Gobiaria</taxon>
        <taxon>Kurtiformes</taxon>
        <taxon>Apogonoidei</taxon>
        <taxon>Apogonidae</taxon>
        <taxon>Apogoninae</taxon>
        <taxon>Sphaeramia</taxon>
    </lineage>
</organism>
<dbReference type="InterPro" id="IPR016187">
    <property type="entry name" value="CTDL_fold"/>
</dbReference>
<keyword evidence="4" id="KW-1185">Reference proteome</keyword>
<dbReference type="PANTHER" id="PTHR45784">
    <property type="entry name" value="C-TYPE LECTIN DOMAIN FAMILY 20 MEMBER A-RELATED"/>
    <property type="match status" value="1"/>
</dbReference>
<evidence type="ECO:0000256" key="1">
    <source>
        <dbReference type="SAM" id="SignalP"/>
    </source>
</evidence>
<protein>
    <recommendedName>
        <fullName evidence="2">C-type lectin domain-containing protein</fullName>
    </recommendedName>
</protein>
<dbReference type="Gene3D" id="3.10.100.10">
    <property type="entry name" value="Mannose-Binding Protein A, subunit A"/>
    <property type="match status" value="2"/>
</dbReference>
<reference evidence="3" key="1">
    <citation type="submission" date="2019-06" db="EMBL/GenBank/DDBJ databases">
        <authorList>
            <consortium name="Wellcome Sanger Institute Data Sharing"/>
        </authorList>
    </citation>
    <scope>NUCLEOTIDE SEQUENCE [LARGE SCALE GENOMIC DNA]</scope>
</reference>
<dbReference type="AlphaFoldDB" id="A0A673CXC0"/>
<feature type="domain" description="C-type lectin" evidence="2">
    <location>
        <begin position="125"/>
        <end position="239"/>
    </location>
</feature>
<name>A0A673CXC0_9TELE</name>
<dbReference type="SMART" id="SM00034">
    <property type="entry name" value="CLECT"/>
    <property type="match status" value="2"/>
</dbReference>
<dbReference type="CDD" id="cd00037">
    <property type="entry name" value="CLECT"/>
    <property type="match status" value="1"/>
</dbReference>
<dbReference type="InParanoid" id="A0A673CXC0"/>
<dbReference type="Pfam" id="PF00059">
    <property type="entry name" value="Lectin_C"/>
    <property type="match status" value="2"/>
</dbReference>
<evidence type="ECO:0000313" key="3">
    <source>
        <dbReference type="Ensembl" id="ENSSORP00005058289.1"/>
    </source>
</evidence>
<keyword evidence="1" id="KW-0732">Signal</keyword>
<feature type="chain" id="PRO_5025456136" description="C-type lectin domain-containing protein" evidence="1">
    <location>
        <begin position="20"/>
        <end position="239"/>
    </location>
</feature>
<dbReference type="SUPFAM" id="SSF56436">
    <property type="entry name" value="C-type lectin-like"/>
    <property type="match status" value="2"/>
</dbReference>
<dbReference type="InterPro" id="IPR016186">
    <property type="entry name" value="C-type_lectin-like/link_sf"/>
</dbReference>
<reference evidence="3" key="2">
    <citation type="submission" date="2025-08" db="UniProtKB">
        <authorList>
            <consortium name="Ensembl"/>
        </authorList>
    </citation>
    <scope>IDENTIFICATION</scope>
</reference>
<feature type="signal peptide" evidence="1">
    <location>
        <begin position="1"/>
        <end position="19"/>
    </location>
</feature>
<dbReference type="FunCoup" id="A0A673CXC0">
    <property type="interactions" value="110"/>
</dbReference>
<accession>A0A673CXC0</accession>
<reference evidence="3" key="3">
    <citation type="submission" date="2025-09" db="UniProtKB">
        <authorList>
            <consortium name="Ensembl"/>
        </authorList>
    </citation>
    <scope>IDENTIFICATION</scope>
</reference>
<dbReference type="Proteomes" id="UP000472271">
    <property type="component" value="Chromosome 1"/>
</dbReference>
<proteinExistence type="predicted"/>
<dbReference type="Ensembl" id="ENSSORT00005059612.1">
    <property type="protein sequence ID" value="ENSSORP00005058289.1"/>
    <property type="gene ID" value="ENSSORG00005025740.1"/>
</dbReference>
<dbReference type="PROSITE" id="PS50041">
    <property type="entry name" value="C_TYPE_LECTIN_2"/>
    <property type="match status" value="2"/>
</dbReference>
<feature type="domain" description="C-type lectin" evidence="2">
    <location>
        <begin position="21"/>
        <end position="130"/>
    </location>
</feature>